<dbReference type="InterPro" id="IPR052197">
    <property type="entry name" value="ComplexI_49kDa-like"/>
</dbReference>
<keyword evidence="1" id="KW-0560">Oxidoreductase</keyword>
<evidence type="ECO:0000313" key="4">
    <source>
        <dbReference type="Proteomes" id="UP000002008"/>
    </source>
</evidence>
<sequence>MKYQLTLHPVAGAWHSERLTLTIQGERIVDVEYRPSVGDGAYARRLMQGGITGALQAARQVCPHCHVAHTLAFSLAIEQLAGVTAPLRAQAVRVMLAELERATSHINTLAALATALGLTDAARLSRLTTRLGLIALKLSGNDEAALIRPGGLLADPSESALAETAQAINDLLPRMIAVAEQSIPRRSLLARTVDIGVLQPTAARQFGLAGPLARASGVATDVRIQEPYAAYNILAPALVTEEGGDVHSRAVVLLLEAIESLRLVVRWLQNLPIGNVYEEVPLVAGEATVTVEAPRGSLRYTVRSDGQRLTGVEIGIAPQLDRLLARSLLQQAAVDDVMLIAISTDPCTACWQSATYLIGRS</sequence>
<name>A9WIM5_CHLAA</name>
<feature type="domain" description="NADH-quinone oxidoreductase subunit D" evidence="2">
    <location>
        <begin position="145"/>
        <end position="280"/>
    </location>
</feature>
<dbReference type="Gene3D" id="1.10.645.10">
    <property type="entry name" value="Cytochrome-c3 Hydrogenase, chain B"/>
    <property type="match status" value="1"/>
</dbReference>
<accession>A9WIM5</accession>
<dbReference type="KEGG" id="cau:Caur_1094"/>
<reference evidence="4" key="1">
    <citation type="journal article" date="2011" name="BMC Genomics">
        <title>Complete genome sequence of the filamentous anoxygenic phototrophic bacterium Chloroflexus aurantiacus.</title>
        <authorList>
            <person name="Tang K.H."/>
            <person name="Barry K."/>
            <person name="Chertkov O."/>
            <person name="Dalin E."/>
            <person name="Han C.S."/>
            <person name="Hauser L.J."/>
            <person name="Honchak B.M."/>
            <person name="Karbach L.E."/>
            <person name="Land M.L."/>
            <person name="Lapidus A."/>
            <person name="Larimer F.W."/>
            <person name="Mikhailova N."/>
            <person name="Pitluck S."/>
            <person name="Pierson B.K."/>
            <person name="Blankenship R.E."/>
        </authorList>
    </citation>
    <scope>NUCLEOTIDE SEQUENCE [LARGE SCALE GENOMIC DNA]</scope>
    <source>
        <strain evidence="4">ATCC 29366 / DSM 635 / J-10-fl</strain>
    </source>
</reference>
<proteinExistence type="predicted"/>
<dbReference type="Proteomes" id="UP000002008">
    <property type="component" value="Chromosome"/>
</dbReference>
<dbReference type="Pfam" id="PF00346">
    <property type="entry name" value="Complex1_49kDa"/>
    <property type="match status" value="1"/>
</dbReference>
<dbReference type="GO" id="GO:0016651">
    <property type="term" value="F:oxidoreductase activity, acting on NAD(P)H"/>
    <property type="evidence" value="ECO:0007669"/>
    <property type="project" value="InterPro"/>
</dbReference>
<dbReference type="InterPro" id="IPR001135">
    <property type="entry name" value="NADH_Q_OxRdtase_suD"/>
</dbReference>
<dbReference type="PANTHER" id="PTHR43485:SF1">
    <property type="entry name" value="FORMATE HYDROGENLYASE SUBUNIT 5-RELATED"/>
    <property type="match status" value="1"/>
</dbReference>
<dbReference type="GO" id="GO:0048038">
    <property type="term" value="F:quinone binding"/>
    <property type="evidence" value="ECO:0007669"/>
    <property type="project" value="InterPro"/>
</dbReference>
<dbReference type="SUPFAM" id="SSF56762">
    <property type="entry name" value="HydB/Nqo4-like"/>
    <property type="match status" value="1"/>
</dbReference>
<dbReference type="HOGENOM" id="CLU_015134_1_2_0"/>
<dbReference type="STRING" id="324602.Caur_1094"/>
<protein>
    <submittedName>
        <fullName evidence="3">NADH-ubiquinone oxidoreductase chain 49kDa</fullName>
    </submittedName>
</protein>
<dbReference type="RefSeq" id="WP_012256981.1">
    <property type="nucleotide sequence ID" value="NC_010175.1"/>
</dbReference>
<dbReference type="eggNOG" id="COG3261">
    <property type="taxonomic scope" value="Bacteria"/>
</dbReference>
<evidence type="ECO:0000259" key="2">
    <source>
        <dbReference type="Pfam" id="PF00346"/>
    </source>
</evidence>
<dbReference type="PANTHER" id="PTHR43485">
    <property type="entry name" value="HYDROGENASE-4 COMPONENT G"/>
    <property type="match status" value="1"/>
</dbReference>
<dbReference type="PATRIC" id="fig|324602.8.peg.1252"/>
<dbReference type="EMBL" id="CP000909">
    <property type="protein sequence ID" value="ABY34325.1"/>
    <property type="molecule type" value="Genomic_DNA"/>
</dbReference>
<evidence type="ECO:0000256" key="1">
    <source>
        <dbReference type="ARBA" id="ARBA00023002"/>
    </source>
</evidence>
<organism evidence="3 4">
    <name type="scientific">Chloroflexus aurantiacus (strain ATCC 29366 / DSM 635 / J-10-fl)</name>
    <dbReference type="NCBI Taxonomy" id="324602"/>
    <lineage>
        <taxon>Bacteria</taxon>
        <taxon>Bacillati</taxon>
        <taxon>Chloroflexota</taxon>
        <taxon>Chloroflexia</taxon>
        <taxon>Chloroflexales</taxon>
        <taxon>Chloroflexineae</taxon>
        <taxon>Chloroflexaceae</taxon>
        <taxon>Chloroflexus</taxon>
    </lineage>
</organism>
<dbReference type="AlphaFoldDB" id="A9WIM5"/>
<gene>
    <name evidence="3" type="ordered locus">Caur_1094</name>
</gene>
<dbReference type="EnsemblBacteria" id="ABY34325">
    <property type="protein sequence ID" value="ABY34325"/>
    <property type="gene ID" value="Caur_1094"/>
</dbReference>
<dbReference type="GO" id="GO:0051287">
    <property type="term" value="F:NAD binding"/>
    <property type="evidence" value="ECO:0007669"/>
    <property type="project" value="InterPro"/>
</dbReference>
<evidence type="ECO:0000313" key="3">
    <source>
        <dbReference type="EMBL" id="ABY34325.1"/>
    </source>
</evidence>
<dbReference type="InterPro" id="IPR029014">
    <property type="entry name" value="NiFe-Hase_large"/>
</dbReference>
<dbReference type="InParanoid" id="A9WIM5"/>
<keyword evidence="4" id="KW-1185">Reference proteome</keyword>